<feature type="transmembrane region" description="Helical" evidence="1">
    <location>
        <begin position="6"/>
        <end position="23"/>
    </location>
</feature>
<sequence length="127" mass="13495">MTLFQFLLIAAVIVAATLAVKFLPGERSLALKRIFAIVFVAAAVFAIVFPGVLTAVANFFGIGRGTDLLLYLFIVAMLVFATATVRAKARSDARVTELARAVALMEARISEQRHGTPPADAEGTSAQ</sequence>
<dbReference type="AlphaFoldDB" id="A0A4Q7TTC7"/>
<keyword evidence="1" id="KW-0472">Membrane</keyword>
<accession>A0A4Q7TTC7</accession>
<dbReference type="InterPro" id="IPR019277">
    <property type="entry name" value="DUF2304"/>
</dbReference>
<feature type="transmembrane region" description="Helical" evidence="1">
    <location>
        <begin position="68"/>
        <end position="85"/>
    </location>
</feature>
<keyword evidence="1" id="KW-0812">Transmembrane</keyword>
<evidence type="ECO:0000313" key="2">
    <source>
        <dbReference type="EMBL" id="RZT62948.1"/>
    </source>
</evidence>
<dbReference type="RefSeq" id="WP_130454808.1">
    <property type="nucleotide sequence ID" value="NZ_QYAG01000002.1"/>
</dbReference>
<dbReference type="OrthoDB" id="8904808at2"/>
<reference evidence="2 3" key="1">
    <citation type="journal article" date="2015" name="Stand. Genomic Sci.">
        <title>Genomic Encyclopedia of Bacterial and Archaeal Type Strains, Phase III: the genomes of soil and plant-associated and newly described type strains.</title>
        <authorList>
            <person name="Whitman W.B."/>
            <person name="Woyke T."/>
            <person name="Klenk H.P."/>
            <person name="Zhou Y."/>
            <person name="Lilburn T.G."/>
            <person name="Beck B.J."/>
            <person name="De Vos P."/>
            <person name="Vandamme P."/>
            <person name="Eisen J.A."/>
            <person name="Garrity G."/>
            <person name="Hugenholtz P."/>
            <person name="Kyrpides N.C."/>
        </authorList>
    </citation>
    <scope>NUCLEOTIDE SEQUENCE [LARGE SCALE GENOMIC DNA]</scope>
    <source>
        <strain evidence="2 3">RF6</strain>
    </source>
</reference>
<name>A0A4Q7TTC7_9MICO</name>
<dbReference type="Pfam" id="PF10066">
    <property type="entry name" value="DUF2304"/>
    <property type="match status" value="1"/>
</dbReference>
<dbReference type="EMBL" id="SHKI01000006">
    <property type="protein sequence ID" value="RZT62948.1"/>
    <property type="molecule type" value="Genomic_DNA"/>
</dbReference>
<evidence type="ECO:0000256" key="1">
    <source>
        <dbReference type="SAM" id="Phobius"/>
    </source>
</evidence>
<protein>
    <recommendedName>
        <fullName evidence="4">DUF2304 domain-containing protein</fullName>
    </recommendedName>
</protein>
<organism evidence="2 3">
    <name type="scientific">Leucobacter luti</name>
    <dbReference type="NCBI Taxonomy" id="340320"/>
    <lineage>
        <taxon>Bacteria</taxon>
        <taxon>Bacillati</taxon>
        <taxon>Actinomycetota</taxon>
        <taxon>Actinomycetes</taxon>
        <taxon>Micrococcales</taxon>
        <taxon>Microbacteriaceae</taxon>
        <taxon>Leucobacter</taxon>
    </lineage>
</organism>
<evidence type="ECO:0000313" key="3">
    <source>
        <dbReference type="Proteomes" id="UP000291832"/>
    </source>
</evidence>
<evidence type="ECO:0008006" key="4">
    <source>
        <dbReference type="Google" id="ProtNLM"/>
    </source>
</evidence>
<gene>
    <name evidence="2" type="ORF">EV139_2657</name>
</gene>
<comment type="caution">
    <text evidence="2">The sequence shown here is derived from an EMBL/GenBank/DDBJ whole genome shotgun (WGS) entry which is preliminary data.</text>
</comment>
<dbReference type="Proteomes" id="UP000291832">
    <property type="component" value="Unassembled WGS sequence"/>
</dbReference>
<proteinExistence type="predicted"/>
<keyword evidence="1" id="KW-1133">Transmembrane helix</keyword>
<feature type="transmembrane region" description="Helical" evidence="1">
    <location>
        <begin position="35"/>
        <end position="62"/>
    </location>
</feature>
<keyword evidence="3" id="KW-1185">Reference proteome</keyword>